<protein>
    <submittedName>
        <fullName evidence="2">Uncharacterized protein</fullName>
    </submittedName>
</protein>
<evidence type="ECO:0000313" key="3">
    <source>
        <dbReference type="Proteomes" id="UP001066276"/>
    </source>
</evidence>
<feature type="compositionally biased region" description="Basic and acidic residues" evidence="1">
    <location>
        <begin position="1"/>
        <end position="10"/>
    </location>
</feature>
<comment type="caution">
    <text evidence="2">The sequence shown here is derived from an EMBL/GenBank/DDBJ whole genome shotgun (WGS) entry which is preliminary data.</text>
</comment>
<gene>
    <name evidence="2" type="ORF">NDU88_005046</name>
</gene>
<dbReference type="AlphaFoldDB" id="A0AAV7TW06"/>
<dbReference type="EMBL" id="JANPWB010000006">
    <property type="protein sequence ID" value="KAJ1179813.1"/>
    <property type="molecule type" value="Genomic_DNA"/>
</dbReference>
<accession>A0AAV7TW06</accession>
<evidence type="ECO:0000313" key="2">
    <source>
        <dbReference type="EMBL" id="KAJ1179813.1"/>
    </source>
</evidence>
<proteinExistence type="predicted"/>
<dbReference type="Proteomes" id="UP001066276">
    <property type="component" value="Chromosome 3_2"/>
</dbReference>
<evidence type="ECO:0000256" key="1">
    <source>
        <dbReference type="SAM" id="MobiDB-lite"/>
    </source>
</evidence>
<organism evidence="2 3">
    <name type="scientific">Pleurodeles waltl</name>
    <name type="common">Iberian ribbed newt</name>
    <dbReference type="NCBI Taxonomy" id="8319"/>
    <lineage>
        <taxon>Eukaryota</taxon>
        <taxon>Metazoa</taxon>
        <taxon>Chordata</taxon>
        <taxon>Craniata</taxon>
        <taxon>Vertebrata</taxon>
        <taxon>Euteleostomi</taxon>
        <taxon>Amphibia</taxon>
        <taxon>Batrachia</taxon>
        <taxon>Caudata</taxon>
        <taxon>Salamandroidea</taxon>
        <taxon>Salamandridae</taxon>
        <taxon>Pleurodelinae</taxon>
        <taxon>Pleurodeles</taxon>
    </lineage>
</organism>
<feature type="region of interest" description="Disordered" evidence="1">
    <location>
        <begin position="1"/>
        <end position="47"/>
    </location>
</feature>
<reference evidence="2" key="1">
    <citation type="journal article" date="2022" name="bioRxiv">
        <title>Sequencing and chromosome-scale assembly of the giantPleurodeles waltlgenome.</title>
        <authorList>
            <person name="Brown T."/>
            <person name="Elewa A."/>
            <person name="Iarovenko S."/>
            <person name="Subramanian E."/>
            <person name="Araus A.J."/>
            <person name="Petzold A."/>
            <person name="Susuki M."/>
            <person name="Suzuki K.-i.T."/>
            <person name="Hayashi T."/>
            <person name="Toyoda A."/>
            <person name="Oliveira C."/>
            <person name="Osipova E."/>
            <person name="Leigh N.D."/>
            <person name="Simon A."/>
            <person name="Yun M.H."/>
        </authorList>
    </citation>
    <scope>NUCLEOTIDE SEQUENCE</scope>
    <source>
        <strain evidence="2">20211129_DDA</strain>
        <tissue evidence="2">Liver</tissue>
    </source>
</reference>
<keyword evidence="3" id="KW-1185">Reference proteome</keyword>
<sequence>MNRGYNEKENSVLAALQGKRRPPCGAWQGAAQRDRTRRKNVGGALARPTRLRETSLRPRMLWLRLGGSVAPCKYQGKYPLF</sequence>
<name>A0AAV7TW06_PLEWA</name>